<protein>
    <submittedName>
        <fullName evidence="2">Secretion/DNA translocation related TadE-like protein</fullName>
    </submittedName>
</protein>
<accession>A0A7X5ZYE2</accession>
<evidence type="ECO:0000313" key="3">
    <source>
        <dbReference type="Proteomes" id="UP000555407"/>
    </source>
</evidence>
<dbReference type="RefSeq" id="WP_167203634.1">
    <property type="nucleotide sequence ID" value="NZ_JAASRO010000001.1"/>
</dbReference>
<dbReference type="Pfam" id="PF13400">
    <property type="entry name" value="Tad"/>
    <property type="match status" value="1"/>
</dbReference>
<gene>
    <name evidence="2" type="ORF">BJY22_000604</name>
</gene>
<proteinExistence type="predicted"/>
<dbReference type="NCBIfam" id="TIGR03816">
    <property type="entry name" value="tadE_like_DECH"/>
    <property type="match status" value="1"/>
</dbReference>
<dbReference type="Proteomes" id="UP000555407">
    <property type="component" value="Unassembled WGS sequence"/>
</dbReference>
<reference evidence="2 3" key="1">
    <citation type="submission" date="2020-03" db="EMBL/GenBank/DDBJ databases">
        <title>Sequencing the genomes of 1000 actinobacteria strains.</title>
        <authorList>
            <person name="Klenk H.-P."/>
        </authorList>
    </citation>
    <scope>NUCLEOTIDE SEQUENCE [LARGE SCALE GENOMIC DNA]</scope>
    <source>
        <strain evidence="2 3">DSM 45490</strain>
    </source>
</reference>
<dbReference type="AlphaFoldDB" id="A0A7X5ZYE2"/>
<evidence type="ECO:0000259" key="1">
    <source>
        <dbReference type="Pfam" id="PF13400"/>
    </source>
</evidence>
<feature type="domain" description="Putative Flp pilus-assembly TadG-like N-terminal" evidence="1">
    <location>
        <begin position="7"/>
        <end position="53"/>
    </location>
</feature>
<keyword evidence="3" id="KW-1185">Reference proteome</keyword>
<organism evidence="2 3">
    <name type="scientific">Kribbella shirazensis</name>
    <dbReference type="NCBI Taxonomy" id="1105143"/>
    <lineage>
        <taxon>Bacteria</taxon>
        <taxon>Bacillati</taxon>
        <taxon>Actinomycetota</taxon>
        <taxon>Actinomycetes</taxon>
        <taxon>Propionibacteriales</taxon>
        <taxon>Kribbellaceae</taxon>
        <taxon>Kribbella</taxon>
    </lineage>
</organism>
<sequence>MTRSERGGATLHVLFAAVLLFTALVAATLWSAVSTARHRLTAAADLTALSAAQSLTASQYVDPDEPHAAITPPKTPCETAARTAALNKVQLTACQVTSTAVTVQVSLQLDLRFTQPTMTSIARAGPV</sequence>
<name>A0A7X5ZYE2_9ACTN</name>
<dbReference type="InterPro" id="IPR028087">
    <property type="entry name" value="Tad_N"/>
</dbReference>
<dbReference type="InterPro" id="IPR021202">
    <property type="entry name" value="Rv3654c-like"/>
</dbReference>
<evidence type="ECO:0000313" key="2">
    <source>
        <dbReference type="EMBL" id="NIK54887.1"/>
    </source>
</evidence>
<comment type="caution">
    <text evidence="2">The sequence shown here is derived from an EMBL/GenBank/DDBJ whole genome shotgun (WGS) entry which is preliminary data.</text>
</comment>
<dbReference type="EMBL" id="JAASRO010000001">
    <property type="protein sequence ID" value="NIK54887.1"/>
    <property type="molecule type" value="Genomic_DNA"/>
</dbReference>